<organism evidence="3 4">
    <name type="scientific">Corynebacterium pilbarense</name>
    <dbReference type="NCBI Taxonomy" id="1288393"/>
    <lineage>
        <taxon>Bacteria</taxon>
        <taxon>Bacillati</taxon>
        <taxon>Actinomycetota</taxon>
        <taxon>Actinomycetes</taxon>
        <taxon>Mycobacteriales</taxon>
        <taxon>Corynebacteriaceae</taxon>
        <taxon>Corynebacterium</taxon>
    </lineage>
</organism>
<dbReference type="Gene3D" id="3.40.33.10">
    <property type="entry name" value="CAP"/>
    <property type="match status" value="1"/>
</dbReference>
<dbReference type="EMBL" id="JANRML010000008">
    <property type="protein sequence ID" value="MCZ2221193.1"/>
    <property type="molecule type" value="Genomic_DNA"/>
</dbReference>
<proteinExistence type="predicted"/>
<evidence type="ECO:0000256" key="1">
    <source>
        <dbReference type="SAM" id="MobiDB-lite"/>
    </source>
</evidence>
<sequence>MRTRLFAATTAAATALTLAPFAAADPAPVTGVELNQPADQVIAVEAKFNLTSDQEIAMRELRKLRGDMWDRNVPFNGTTLHQAAAEHGLTTRGAYVNAAQYNAGLSRIALQRGAEAAKFFRHERPFNSTCYGNCGDNDTATYKGKAAPGENLHSTASMDKAMQDWSYGEVDDLIRANGHFNNGNGHLHNLLDPRMRSYGFASVVTAEGEASVTSTCSIGAGNEGIEGEQNTVLHRPANGREKPSTTPKKLVFGGAGSSSSPREIISIIAAVLTVLSVLQALFKFVEPQLQQFRHLV</sequence>
<keyword evidence="2" id="KW-0732">Signal</keyword>
<dbReference type="AlphaFoldDB" id="A0A9Q4II05"/>
<feature type="signal peptide" evidence="2">
    <location>
        <begin position="1"/>
        <end position="24"/>
    </location>
</feature>
<evidence type="ECO:0000256" key="2">
    <source>
        <dbReference type="SAM" id="SignalP"/>
    </source>
</evidence>
<reference evidence="3" key="1">
    <citation type="submission" date="2022-08" db="EMBL/GenBank/DDBJ databases">
        <title>Corynebacterium sp. nov., isolated from clinical breast specimens.</title>
        <authorList>
            <person name="Zhang T."/>
        </authorList>
    </citation>
    <scope>NUCLEOTIDE SEQUENCE</scope>
    <source>
        <strain evidence="3">CCUG 57942</strain>
    </source>
</reference>
<evidence type="ECO:0000313" key="3">
    <source>
        <dbReference type="EMBL" id="MCZ2221193.1"/>
    </source>
</evidence>
<dbReference type="InterPro" id="IPR035940">
    <property type="entry name" value="CAP_sf"/>
</dbReference>
<comment type="caution">
    <text evidence="3">The sequence shown here is derived from an EMBL/GenBank/DDBJ whole genome shotgun (WGS) entry which is preliminary data.</text>
</comment>
<feature type="chain" id="PRO_5040510314" description="SCP domain-containing protein" evidence="2">
    <location>
        <begin position="25"/>
        <end position="296"/>
    </location>
</feature>
<dbReference type="RefSeq" id="WP_269027889.1">
    <property type="nucleotide sequence ID" value="NZ_BAABDP010000023.1"/>
</dbReference>
<protein>
    <recommendedName>
        <fullName evidence="5">SCP domain-containing protein</fullName>
    </recommendedName>
</protein>
<evidence type="ECO:0008006" key="5">
    <source>
        <dbReference type="Google" id="ProtNLM"/>
    </source>
</evidence>
<gene>
    <name evidence="3" type="ORF">NUW87_07370</name>
</gene>
<keyword evidence="4" id="KW-1185">Reference proteome</keyword>
<accession>A0A9Q4II05</accession>
<name>A0A9Q4II05_9CORY</name>
<dbReference type="Proteomes" id="UP001071110">
    <property type="component" value="Unassembled WGS sequence"/>
</dbReference>
<feature type="region of interest" description="Disordered" evidence="1">
    <location>
        <begin position="235"/>
        <end position="258"/>
    </location>
</feature>
<evidence type="ECO:0000313" key="4">
    <source>
        <dbReference type="Proteomes" id="UP001071110"/>
    </source>
</evidence>